<sequence length="287" mass="30147">MKKTLIALAVAASAVVSCSATAALGNWEENTQGGTVSINGTITVVNSPVWMVATGTGFSGFSSVASDMTDNKEISLQVPESIPVLEIKTKGAYTVAEYSKGVMPSIVFTGGDDVAIVKTWNQDGTLSFSAPVYVDGQIAGTAKFDKAMVGGMMYGDPESGDTGIKLVVSDNYNDPLSLYAGLVGGNRQASSVDVTEGFLSQLGMSDLMDDAKGKLDASYSNWADHQWIQSLTPASAADKFKIEGMRKSATCMGFGLSTTSTVDLTFTDALTKTTNWSVPLKVTVQYN</sequence>
<dbReference type="RefSeq" id="WP_048227849.1">
    <property type="nucleotide sequence ID" value="NZ_BGDH01000044.1"/>
</dbReference>
<proteinExistence type="inferred from homology"/>
<reference evidence="5 6" key="1">
    <citation type="submission" date="2018-06" db="EMBL/GenBank/DDBJ databases">
        <authorList>
            <consortium name="Pathogen Informatics"/>
            <person name="Doyle S."/>
        </authorList>
    </citation>
    <scope>NUCLEOTIDE SEQUENCE [LARGE SCALE GENOMIC DNA]</scope>
    <source>
        <strain evidence="5 6">NCTC8960</strain>
    </source>
</reference>
<evidence type="ECO:0000313" key="6">
    <source>
        <dbReference type="Proteomes" id="UP000255057"/>
    </source>
</evidence>
<evidence type="ECO:0000256" key="4">
    <source>
        <dbReference type="ARBA" id="ARBA00049989"/>
    </source>
</evidence>
<keyword evidence="3" id="KW-0281">Fimbrium</keyword>
<evidence type="ECO:0000256" key="3">
    <source>
        <dbReference type="ARBA" id="ARBA00023263"/>
    </source>
</evidence>
<dbReference type="Pfam" id="PF02432">
    <property type="entry name" value="Fimbrial_K88"/>
    <property type="match status" value="1"/>
</dbReference>
<dbReference type="AlphaFoldDB" id="A0A137CKL3"/>
<protein>
    <submittedName>
        <fullName evidence="5">Fimbrial protein FaeG</fullName>
    </submittedName>
</protein>
<gene>
    <name evidence="5" type="primary">faeG</name>
    <name evidence="5" type="ORF">NCTC8960_00291</name>
</gene>
<evidence type="ECO:0000313" key="5">
    <source>
        <dbReference type="EMBL" id="STM96175.1"/>
    </source>
</evidence>
<keyword evidence="2" id="KW-0732">Signal</keyword>
<dbReference type="GO" id="GO:0007155">
    <property type="term" value="P:cell adhesion"/>
    <property type="evidence" value="ECO:0007669"/>
    <property type="project" value="InterPro"/>
</dbReference>
<dbReference type="InterPro" id="IPR003467">
    <property type="entry name" value="Fimbrial_K88_FaeH"/>
</dbReference>
<accession>A0A137CKL3</accession>
<name>A0A137CKL3_ECOLX</name>
<evidence type="ECO:0000256" key="2">
    <source>
        <dbReference type="ARBA" id="ARBA00022729"/>
    </source>
</evidence>
<dbReference type="GO" id="GO:0009289">
    <property type="term" value="C:pilus"/>
    <property type="evidence" value="ECO:0007669"/>
    <property type="project" value="UniProtKB-SubCell"/>
</dbReference>
<comment type="subcellular location">
    <subcellularLocation>
        <location evidence="1">Fimbrium</location>
    </subcellularLocation>
</comment>
<organism evidence="5 6">
    <name type="scientific">Escherichia coli</name>
    <dbReference type="NCBI Taxonomy" id="562"/>
    <lineage>
        <taxon>Bacteria</taxon>
        <taxon>Pseudomonadati</taxon>
        <taxon>Pseudomonadota</taxon>
        <taxon>Gammaproteobacteria</taxon>
        <taxon>Enterobacterales</taxon>
        <taxon>Enterobacteriaceae</taxon>
        <taxon>Escherichia</taxon>
    </lineage>
</organism>
<dbReference type="Proteomes" id="UP000255057">
    <property type="component" value="Unassembled WGS sequence"/>
</dbReference>
<dbReference type="PROSITE" id="PS51257">
    <property type="entry name" value="PROKAR_LIPOPROTEIN"/>
    <property type="match status" value="1"/>
</dbReference>
<evidence type="ECO:0000256" key="1">
    <source>
        <dbReference type="ARBA" id="ARBA00004561"/>
    </source>
</evidence>
<comment type="similarity">
    <text evidence="4">Belongs to the fimbrial K88 protein family.</text>
</comment>
<dbReference type="EMBL" id="UGFO01000004">
    <property type="protein sequence ID" value="STM96175.1"/>
    <property type="molecule type" value="Genomic_DNA"/>
</dbReference>